<dbReference type="RefSeq" id="WP_179355444.1">
    <property type="nucleotide sequence ID" value="NZ_CP058627.1"/>
</dbReference>
<proteinExistence type="predicted"/>
<keyword evidence="1" id="KW-0732">Signal</keyword>
<evidence type="ECO:0000313" key="3">
    <source>
        <dbReference type="Proteomes" id="UP000509597"/>
    </source>
</evidence>
<evidence type="ECO:0000313" key="2">
    <source>
        <dbReference type="EMBL" id="QLG88942.1"/>
    </source>
</evidence>
<gene>
    <name evidence="2" type="ORF">HQ393_12225</name>
</gene>
<feature type="chain" id="PRO_5028955881" evidence="1">
    <location>
        <begin position="25"/>
        <end position="784"/>
    </location>
</feature>
<dbReference type="Pfam" id="PF06934">
    <property type="entry name" value="CTI"/>
    <property type="match status" value="1"/>
</dbReference>
<dbReference type="EMBL" id="CP058627">
    <property type="protein sequence ID" value="QLG88942.1"/>
    <property type="molecule type" value="Genomic_DNA"/>
</dbReference>
<feature type="signal peptide" evidence="1">
    <location>
        <begin position="1"/>
        <end position="24"/>
    </location>
</feature>
<keyword evidence="2" id="KW-0413">Isomerase</keyword>
<protein>
    <submittedName>
        <fullName evidence="2">Fatty acid cis/trans isomerase</fullName>
    </submittedName>
</protein>
<reference evidence="2 3" key="1">
    <citation type="submission" date="2020-07" db="EMBL/GenBank/DDBJ databases">
        <title>Complete genome sequence of Chitinibacter sp. 2T18.</title>
        <authorList>
            <person name="Bae J.-W."/>
            <person name="Choi J.-W."/>
        </authorList>
    </citation>
    <scope>NUCLEOTIDE SEQUENCE [LARGE SCALE GENOMIC DNA]</scope>
    <source>
        <strain evidence="2 3">2T18</strain>
    </source>
</reference>
<keyword evidence="3" id="KW-1185">Reference proteome</keyword>
<evidence type="ECO:0000256" key="1">
    <source>
        <dbReference type="SAM" id="SignalP"/>
    </source>
</evidence>
<name>A0A7H9BKP1_9NEIS</name>
<dbReference type="PROSITE" id="PS51257">
    <property type="entry name" value="PROKAR_LIPOPROTEIN"/>
    <property type="match status" value="1"/>
</dbReference>
<dbReference type="InterPro" id="IPR010706">
    <property type="entry name" value="Fatty_acid_cis-trans_isomerase"/>
</dbReference>
<accession>A0A7H9BKP1</accession>
<dbReference type="KEGG" id="chiz:HQ393_12225"/>
<organism evidence="2 3">
    <name type="scientific">Chitinibacter bivalviorum</name>
    <dbReference type="NCBI Taxonomy" id="2739434"/>
    <lineage>
        <taxon>Bacteria</taxon>
        <taxon>Pseudomonadati</taxon>
        <taxon>Pseudomonadota</taxon>
        <taxon>Betaproteobacteria</taxon>
        <taxon>Neisseriales</taxon>
        <taxon>Chitinibacteraceae</taxon>
        <taxon>Chitinibacter</taxon>
    </lineage>
</organism>
<dbReference type="Proteomes" id="UP000509597">
    <property type="component" value="Chromosome"/>
</dbReference>
<dbReference type="GO" id="GO:0016853">
    <property type="term" value="F:isomerase activity"/>
    <property type="evidence" value="ECO:0007669"/>
    <property type="project" value="UniProtKB-KW"/>
</dbReference>
<sequence length="784" mass="89821">MKQLVRHLPFIALLALLSACSAISQYQWQQKYGQAETTRYDVPATPKKGDVYYHDVQPILEARCAVCHGCYDAPCQLKLTAWEGIARGANPNQVYGDRLKAVPPTRLFEDAMLASQWRERGFHAVLNENNGISNIDGSVLAQMLKLKQQNPLPKTAVLSNDFDFSLGREQQCTTIENFAKFAHKNPLWGMPFGLQGLSSNETEFMLKWISQGAPREAEPPLSPILTQQIAQWEQWLNRDSLKSQLSSRYIYEHLFLAHLYFGDDKTFFKIVRSRTPPGKSVDLIATARPYDDPGVERVYYRLTPVKETILNKTHMPYRLDTARMQQWQRWFIDAPYTVSKLPSYTLDVATNPFIAFEQLPIDSRYRFMLEEAQFTVMGFIKGPVCRGNMALNVINDRFWVFFRDPDTMNEREVGQFLIQNSSAMALPDQLGNSAPILADWSMFADAQLKYLKARVQYIQQRPQRKKVQAEQLIWDGDGHNPNAALTIFRNYDNATVEQGLLGDAPPQTAWVIDYPLLERFHYLLVAGFDVFGNIGHQLKTRLYMDFLRIEGEQNFLSTLPDPAHIALQNQWYRGAPKNTQEYLSASALPLEDFVLTVPASLAPEQAYEQMLQRFKQRISADFKNQFALSYLANPKLVDALTQLQQVKGVSLQWLPQDVVIKVLPKQGKPIWLTLLNDSAYKNVAQLFFDQKRRLPAEDKLTLVNGFIGAYPNAFWVVNEAQLPQLTQAVAQLNSEADYTALMDQFGVRRTSDEFWAFSDEVHQVMKAKLGINYGLFDYNRLENR</sequence>
<dbReference type="AlphaFoldDB" id="A0A7H9BKP1"/>